<dbReference type="AlphaFoldDB" id="A0A2H3BT58"/>
<evidence type="ECO:0000313" key="2">
    <source>
        <dbReference type="EMBL" id="PBK74075.1"/>
    </source>
</evidence>
<evidence type="ECO:0000313" key="3">
    <source>
        <dbReference type="Proteomes" id="UP000218334"/>
    </source>
</evidence>
<sequence length="143" mass="16366">MLACASLKRSRHVPSRRTRAGDEQAGIRELDKRTQRSEVRRINELRAQMAFNRSEEAHVRATSGPGNLLGVIWQIAVPLLRPLSIRGPGEWKRRAGKPNQPVLHRSEITAHEYQPVEYEKLDKIFAIRVRRPKIGQEGQDSET</sequence>
<protein>
    <submittedName>
        <fullName evidence="2">Uncharacterized protein</fullName>
    </submittedName>
</protein>
<dbReference type="EMBL" id="KZ293419">
    <property type="protein sequence ID" value="PBK74075.1"/>
    <property type="molecule type" value="Genomic_DNA"/>
</dbReference>
<dbReference type="Proteomes" id="UP000218334">
    <property type="component" value="Unassembled WGS sequence"/>
</dbReference>
<feature type="region of interest" description="Disordered" evidence="1">
    <location>
        <begin position="5"/>
        <end position="26"/>
    </location>
</feature>
<organism evidence="2 3">
    <name type="scientific">Armillaria solidipes</name>
    <dbReference type="NCBI Taxonomy" id="1076256"/>
    <lineage>
        <taxon>Eukaryota</taxon>
        <taxon>Fungi</taxon>
        <taxon>Dikarya</taxon>
        <taxon>Basidiomycota</taxon>
        <taxon>Agaricomycotina</taxon>
        <taxon>Agaricomycetes</taxon>
        <taxon>Agaricomycetidae</taxon>
        <taxon>Agaricales</taxon>
        <taxon>Marasmiineae</taxon>
        <taxon>Physalacriaceae</taxon>
        <taxon>Armillaria</taxon>
    </lineage>
</organism>
<proteinExistence type="predicted"/>
<feature type="compositionally biased region" description="Basic residues" evidence="1">
    <location>
        <begin position="8"/>
        <end position="18"/>
    </location>
</feature>
<accession>A0A2H3BT58</accession>
<evidence type="ECO:0000256" key="1">
    <source>
        <dbReference type="SAM" id="MobiDB-lite"/>
    </source>
</evidence>
<reference evidence="3" key="1">
    <citation type="journal article" date="2017" name="Nat. Ecol. Evol.">
        <title>Genome expansion and lineage-specific genetic innovations in the forest pathogenic fungi Armillaria.</title>
        <authorList>
            <person name="Sipos G."/>
            <person name="Prasanna A.N."/>
            <person name="Walter M.C."/>
            <person name="O'Connor E."/>
            <person name="Balint B."/>
            <person name="Krizsan K."/>
            <person name="Kiss B."/>
            <person name="Hess J."/>
            <person name="Varga T."/>
            <person name="Slot J."/>
            <person name="Riley R."/>
            <person name="Boka B."/>
            <person name="Rigling D."/>
            <person name="Barry K."/>
            <person name="Lee J."/>
            <person name="Mihaltcheva S."/>
            <person name="LaButti K."/>
            <person name="Lipzen A."/>
            <person name="Waldron R."/>
            <person name="Moloney N.M."/>
            <person name="Sperisen C."/>
            <person name="Kredics L."/>
            <person name="Vagvoelgyi C."/>
            <person name="Patrignani A."/>
            <person name="Fitzpatrick D."/>
            <person name="Nagy I."/>
            <person name="Doyle S."/>
            <person name="Anderson J.B."/>
            <person name="Grigoriev I.V."/>
            <person name="Gueldener U."/>
            <person name="Muensterkoetter M."/>
            <person name="Nagy L.G."/>
        </authorList>
    </citation>
    <scope>NUCLEOTIDE SEQUENCE [LARGE SCALE GENOMIC DNA]</scope>
    <source>
        <strain evidence="3">28-4</strain>
    </source>
</reference>
<keyword evidence="3" id="KW-1185">Reference proteome</keyword>
<name>A0A2H3BT58_9AGAR</name>
<gene>
    <name evidence="2" type="ORF">ARMSODRAFT_951636</name>
</gene>